<reference evidence="1" key="1">
    <citation type="submission" date="2024-07" db="EMBL/GenBank/DDBJ databases">
        <title>A survey of Mimosa microsymbionts across Brazilian biomes reveals a high diversity of Paraburkholderia nodulating endemic species, but also that Cupriavidus is common as a symbiont of widespread species.</title>
        <authorList>
            <person name="Rouws L."/>
            <person name="Barauna A."/>
            <person name="Beukes C."/>
            <person name="Rouws J.R.C."/>
            <person name="De Faria S.M."/>
            <person name="Gross E."/>
            <person name="Bueno Dos Reis Junior F."/>
            <person name="Simon M.F."/>
            <person name="Maluk M."/>
            <person name="Odee D.W."/>
            <person name="Kenicer G."/>
            <person name="Young J.P.W."/>
            <person name="Reis V.M."/>
            <person name="Zilli J."/>
            <person name="James E.K."/>
        </authorList>
    </citation>
    <scope>NUCLEOTIDE SEQUENCE</scope>
    <source>
        <strain evidence="1">EG181B</strain>
    </source>
</reference>
<name>A0ACC6U3Y8_9BURK</name>
<accession>A0ACC6U3Y8</accession>
<keyword evidence="2" id="KW-1185">Reference proteome</keyword>
<dbReference type="Proteomes" id="UP001558850">
    <property type="component" value="Unassembled WGS sequence"/>
</dbReference>
<sequence>MQKNLHFVRVFSAGPGGGNPAPVVLDADAMTSREMMAVAARCGHESAFICAPRDTRNAFRLRFFVPRHEMEMCGHATLGALWLLRSLGRWTSCAATLETSSGIVDARYDERTKIIEVSQPKGIVQPVEDAHLRAAICDVLCVARVNCRRAPSSMRPRAVPRR</sequence>
<proteinExistence type="predicted"/>
<evidence type="ECO:0000313" key="2">
    <source>
        <dbReference type="Proteomes" id="UP001558850"/>
    </source>
</evidence>
<organism evidence="1 2">
    <name type="scientific">Paraburkholderia phymatum</name>
    <dbReference type="NCBI Taxonomy" id="148447"/>
    <lineage>
        <taxon>Bacteria</taxon>
        <taxon>Pseudomonadati</taxon>
        <taxon>Pseudomonadota</taxon>
        <taxon>Betaproteobacteria</taxon>
        <taxon>Burkholderiales</taxon>
        <taxon>Burkholderiaceae</taxon>
        <taxon>Paraburkholderia</taxon>
    </lineage>
</organism>
<comment type="caution">
    <text evidence="1">The sequence shown here is derived from an EMBL/GenBank/DDBJ whole genome shotgun (WGS) entry which is preliminary data.</text>
</comment>
<protein>
    <submittedName>
        <fullName evidence="1">PhzF family phenazine biosynthesis protein</fullName>
    </submittedName>
</protein>
<dbReference type="EMBL" id="JBFRCH010000013">
    <property type="protein sequence ID" value="MEX3934420.1"/>
    <property type="molecule type" value="Genomic_DNA"/>
</dbReference>
<gene>
    <name evidence="1" type="ORF">AB4Y32_21960</name>
</gene>
<evidence type="ECO:0000313" key="1">
    <source>
        <dbReference type="EMBL" id="MEX3934420.1"/>
    </source>
</evidence>